<evidence type="ECO:0000313" key="3">
    <source>
        <dbReference type="Proteomes" id="UP000681414"/>
    </source>
</evidence>
<reference evidence="2 3" key="1">
    <citation type="submission" date="2021-05" db="EMBL/GenBank/DDBJ databases">
        <title>Novel Bacillus species.</title>
        <authorList>
            <person name="Liu G."/>
        </authorList>
    </citation>
    <scope>NUCLEOTIDE SEQUENCE [LARGE SCALE GENOMIC DNA]</scope>
    <source>
        <strain evidence="3">FJAT-49780</strain>
    </source>
</reference>
<proteinExistence type="inferred from homology"/>
<sequence>MQIHLTGQAAEWFHNEMFLKKGDYVRFYVRYGGSSPIQQGFSLGVNKEEPIDAGVLEEKDGINYFIESRDAWYFDGHDLYVDYNEKLDEPLYEYKKNNG</sequence>
<protein>
    <submittedName>
        <fullName evidence="2">HesB/YadR/YfhF family protein</fullName>
    </submittedName>
</protein>
<evidence type="ECO:0000313" key="2">
    <source>
        <dbReference type="EMBL" id="MBS4194113.1"/>
    </source>
</evidence>
<dbReference type="Proteomes" id="UP000681414">
    <property type="component" value="Unassembled WGS sequence"/>
</dbReference>
<comment type="caution">
    <text evidence="2">The sequence shown here is derived from an EMBL/GenBank/DDBJ whole genome shotgun (WGS) entry which is preliminary data.</text>
</comment>
<accession>A0A942TCC9</accession>
<dbReference type="SUPFAM" id="SSF89360">
    <property type="entry name" value="HesB-like domain"/>
    <property type="match status" value="1"/>
</dbReference>
<gene>
    <name evidence="2" type="ORF">KHA97_03345</name>
</gene>
<dbReference type="RefSeq" id="WP_213123329.1">
    <property type="nucleotide sequence ID" value="NZ_JAGYPG010000001.1"/>
</dbReference>
<evidence type="ECO:0000256" key="1">
    <source>
        <dbReference type="ARBA" id="ARBA00006718"/>
    </source>
</evidence>
<comment type="similarity">
    <text evidence="1">Belongs to the HesB/IscA family.</text>
</comment>
<name>A0A942TCC9_9BACI</name>
<dbReference type="InterPro" id="IPR008326">
    <property type="entry name" value="PdhI-like"/>
</dbReference>
<dbReference type="InterPro" id="IPR035903">
    <property type="entry name" value="HesB-like_dom_sf"/>
</dbReference>
<dbReference type="EMBL" id="JAGYPG010000001">
    <property type="protein sequence ID" value="MBS4194113.1"/>
    <property type="molecule type" value="Genomic_DNA"/>
</dbReference>
<keyword evidence="3" id="KW-1185">Reference proteome</keyword>
<dbReference type="PIRSF" id="PIRSF034852">
    <property type="entry name" value="UCP034852"/>
    <property type="match status" value="1"/>
</dbReference>
<organism evidence="2 3">
    <name type="scientific">Lederbergia citri</name>
    <dbReference type="NCBI Taxonomy" id="2833580"/>
    <lineage>
        <taxon>Bacteria</taxon>
        <taxon>Bacillati</taxon>
        <taxon>Bacillota</taxon>
        <taxon>Bacilli</taxon>
        <taxon>Bacillales</taxon>
        <taxon>Bacillaceae</taxon>
        <taxon>Lederbergia</taxon>
    </lineage>
</organism>
<dbReference type="AlphaFoldDB" id="A0A942TCC9"/>